<dbReference type="FunFam" id="3.40.50.720:FF:000084">
    <property type="entry name" value="Short-chain dehydrogenase reductase"/>
    <property type="match status" value="1"/>
</dbReference>
<dbReference type="Gene3D" id="3.40.50.720">
    <property type="entry name" value="NAD(P)-binding Rossmann-like Domain"/>
    <property type="match status" value="1"/>
</dbReference>
<accession>A0A7Z7D0U3</accession>
<evidence type="ECO:0000256" key="5">
    <source>
        <dbReference type="ARBA" id="ARBA00023221"/>
    </source>
</evidence>
<reference evidence="6 7" key="1">
    <citation type="submission" date="2016-10" db="EMBL/GenBank/DDBJ databases">
        <authorList>
            <person name="Varghese N."/>
            <person name="Submissions S."/>
        </authorList>
    </citation>
    <scope>NUCLEOTIDE SEQUENCE [LARGE SCALE GENOMIC DNA]</scope>
    <source>
        <strain evidence="6 7">UNC380MFSha3.1</strain>
    </source>
</reference>
<dbReference type="PANTHER" id="PTHR43180">
    <property type="entry name" value="3-OXOACYL-(ACYL-CARRIER-PROTEIN) REDUCTASE (AFU_ORTHOLOGUE AFUA_6G11210)"/>
    <property type="match status" value="1"/>
</dbReference>
<keyword evidence="5" id="KW-0753">Steroid metabolism</keyword>
<comment type="caution">
    <text evidence="6">The sequence shown here is derived from an EMBL/GenBank/DDBJ whole genome shotgun (WGS) entry which is preliminary data.</text>
</comment>
<dbReference type="PRINTS" id="PR00081">
    <property type="entry name" value="GDHRDH"/>
</dbReference>
<keyword evidence="3" id="KW-0520">NAD</keyword>
<dbReference type="RefSeq" id="WP_028496721.1">
    <property type="nucleotide sequence ID" value="NZ_FOQZ01000003.1"/>
</dbReference>
<dbReference type="EMBL" id="FOQZ01000003">
    <property type="protein sequence ID" value="SFI61167.1"/>
    <property type="molecule type" value="Genomic_DNA"/>
</dbReference>
<evidence type="ECO:0000256" key="2">
    <source>
        <dbReference type="ARBA" id="ARBA00023002"/>
    </source>
</evidence>
<gene>
    <name evidence="6" type="ORF">SAMN04487751_2381</name>
</gene>
<sequence>MTGRLEGKVCLVTGAARGQGAAEAELFAAHGAHVYLADVLDADGDALAAGLREKGLHAEYVHLDVTDSPQWAAVSSRIDARHGRIDVLVNNAGIVGRGSILETRDEVWQQVFNVNVTGAFHGIRAIAPIMQRSRSGSIVNVCSIAALSGYPAASYSASKWALRGLSQGAAIEFASWGIRVNAIHPGLVETPMVTMAEHNRLVTGLTPLGRPASAEEIATLVLFLASDEASYVTGADIPIDGGFSAGAALRSIALSTGVYEAPRVDSAR</sequence>
<dbReference type="InterPro" id="IPR002347">
    <property type="entry name" value="SDR_fam"/>
</dbReference>
<dbReference type="InterPro" id="IPR036291">
    <property type="entry name" value="NAD(P)-bd_dom_sf"/>
</dbReference>
<protein>
    <submittedName>
        <fullName evidence="6">NAD(P)-dependent dehydrogenase, short-chain alcohol dehydrogenase family</fullName>
    </submittedName>
</protein>
<proteinExistence type="inferred from homology"/>
<evidence type="ECO:0000313" key="7">
    <source>
        <dbReference type="Proteomes" id="UP000198702"/>
    </source>
</evidence>
<dbReference type="PANTHER" id="PTHR43180:SF28">
    <property type="entry name" value="NAD(P)-BINDING ROSSMANN-FOLD SUPERFAMILY PROTEIN"/>
    <property type="match status" value="1"/>
</dbReference>
<dbReference type="Proteomes" id="UP000198702">
    <property type="component" value="Unassembled WGS sequence"/>
</dbReference>
<dbReference type="GO" id="GO:0008202">
    <property type="term" value="P:steroid metabolic process"/>
    <property type="evidence" value="ECO:0007669"/>
    <property type="project" value="UniProtKB-KW"/>
</dbReference>
<dbReference type="SUPFAM" id="SSF51735">
    <property type="entry name" value="NAD(P)-binding Rossmann-fold domains"/>
    <property type="match status" value="1"/>
</dbReference>
<dbReference type="AlphaFoldDB" id="A0A7Z7D0U3"/>
<evidence type="ECO:0000256" key="3">
    <source>
        <dbReference type="ARBA" id="ARBA00023027"/>
    </source>
</evidence>
<evidence type="ECO:0000256" key="4">
    <source>
        <dbReference type="ARBA" id="ARBA00023098"/>
    </source>
</evidence>
<dbReference type="GO" id="GO:0016491">
    <property type="term" value="F:oxidoreductase activity"/>
    <property type="evidence" value="ECO:0007669"/>
    <property type="project" value="UniProtKB-KW"/>
</dbReference>
<comment type="similarity">
    <text evidence="1">Belongs to the short-chain dehydrogenases/reductases (SDR) family.</text>
</comment>
<evidence type="ECO:0000256" key="1">
    <source>
        <dbReference type="ARBA" id="ARBA00006484"/>
    </source>
</evidence>
<keyword evidence="2" id="KW-0560">Oxidoreductase</keyword>
<dbReference type="PRINTS" id="PR00080">
    <property type="entry name" value="SDRFAMILY"/>
</dbReference>
<keyword evidence="4" id="KW-0443">Lipid metabolism</keyword>
<name>A0A7Z7D0U3_9MICO</name>
<evidence type="ECO:0000313" key="6">
    <source>
        <dbReference type="EMBL" id="SFI61167.1"/>
    </source>
</evidence>
<dbReference type="Pfam" id="PF13561">
    <property type="entry name" value="adh_short_C2"/>
    <property type="match status" value="1"/>
</dbReference>
<organism evidence="6 7">
    <name type="scientific">Microbacterium saccharophilum</name>
    <dbReference type="NCBI Taxonomy" id="1213358"/>
    <lineage>
        <taxon>Bacteria</taxon>
        <taxon>Bacillati</taxon>
        <taxon>Actinomycetota</taxon>
        <taxon>Actinomycetes</taxon>
        <taxon>Micrococcales</taxon>
        <taxon>Microbacteriaceae</taxon>
        <taxon>Microbacterium</taxon>
    </lineage>
</organism>